<proteinExistence type="predicted"/>
<protein>
    <recommendedName>
        <fullName evidence="4">Inner membrane protein YebE</fullName>
    </recommendedName>
</protein>
<accession>A0A5C5X5V1</accession>
<dbReference type="AlphaFoldDB" id="A0A5C5X5V1"/>
<dbReference type="SUPFAM" id="SSF158682">
    <property type="entry name" value="TerB-like"/>
    <property type="match status" value="1"/>
</dbReference>
<evidence type="ECO:0000313" key="2">
    <source>
        <dbReference type="EMBL" id="TWT57382.1"/>
    </source>
</evidence>
<dbReference type="Proteomes" id="UP000317243">
    <property type="component" value="Unassembled WGS sequence"/>
</dbReference>
<comment type="caution">
    <text evidence="2">The sequence shown here is derived from an EMBL/GenBank/DDBJ whole genome shotgun (WGS) entry which is preliminary data.</text>
</comment>
<dbReference type="Pfam" id="PF04391">
    <property type="entry name" value="DUF533"/>
    <property type="match status" value="1"/>
</dbReference>
<organism evidence="2 3">
    <name type="scientific">Thalassoglobus neptunius</name>
    <dbReference type="NCBI Taxonomy" id="1938619"/>
    <lineage>
        <taxon>Bacteria</taxon>
        <taxon>Pseudomonadati</taxon>
        <taxon>Planctomycetota</taxon>
        <taxon>Planctomycetia</taxon>
        <taxon>Planctomycetales</taxon>
        <taxon>Planctomycetaceae</taxon>
        <taxon>Thalassoglobus</taxon>
    </lineage>
</organism>
<feature type="compositionally biased region" description="Polar residues" evidence="1">
    <location>
        <begin position="81"/>
        <end position="90"/>
    </location>
</feature>
<keyword evidence="3" id="KW-1185">Reference proteome</keyword>
<name>A0A5C5X5V1_9PLAN</name>
<feature type="region of interest" description="Disordered" evidence="1">
    <location>
        <begin position="1"/>
        <end position="107"/>
    </location>
</feature>
<evidence type="ECO:0000256" key="1">
    <source>
        <dbReference type="SAM" id="MobiDB-lite"/>
    </source>
</evidence>
<evidence type="ECO:0008006" key="4">
    <source>
        <dbReference type="Google" id="ProtNLM"/>
    </source>
</evidence>
<gene>
    <name evidence="2" type="ORF">KOR42_07420</name>
</gene>
<dbReference type="EMBL" id="SIHI01000001">
    <property type="protein sequence ID" value="TWT57382.1"/>
    <property type="molecule type" value="Genomic_DNA"/>
</dbReference>
<feature type="compositionally biased region" description="Basic and acidic residues" evidence="1">
    <location>
        <begin position="45"/>
        <end position="58"/>
    </location>
</feature>
<evidence type="ECO:0000313" key="3">
    <source>
        <dbReference type="Proteomes" id="UP000317243"/>
    </source>
</evidence>
<dbReference type="RefSeq" id="WP_197440821.1">
    <property type="nucleotide sequence ID" value="NZ_SIHI01000001.1"/>
</dbReference>
<dbReference type="InterPro" id="IPR007486">
    <property type="entry name" value="YebE"/>
</dbReference>
<sequence>MDAIDILGGLLKKKSSGSGSGADILKDMFGRGSRPKPQPKTPQRRTTESIEEQAKDLEDMLNVAHGRTSSGGGTSSRRSPSAPQSTSRTQIEPGGPLSPDFGSASFGNEDRIDEQQRAMILIQAMVNAAKSDGQVSREEQQSILSHLDRPDQETIDFLRAEFNKPLDVREFAWSVPIGLEQEVYSLSLIVVDLASERESKYLQDLAHGLRLSSSTCEQIRRQIQRR</sequence>
<reference evidence="2 3" key="1">
    <citation type="submission" date="2019-02" db="EMBL/GenBank/DDBJ databases">
        <title>Deep-cultivation of Planctomycetes and their phenomic and genomic characterization uncovers novel biology.</title>
        <authorList>
            <person name="Wiegand S."/>
            <person name="Jogler M."/>
            <person name="Boedeker C."/>
            <person name="Pinto D."/>
            <person name="Vollmers J."/>
            <person name="Rivas-Marin E."/>
            <person name="Kohn T."/>
            <person name="Peeters S.H."/>
            <person name="Heuer A."/>
            <person name="Rast P."/>
            <person name="Oberbeckmann S."/>
            <person name="Bunk B."/>
            <person name="Jeske O."/>
            <person name="Meyerdierks A."/>
            <person name="Storesund J.E."/>
            <person name="Kallscheuer N."/>
            <person name="Luecker S."/>
            <person name="Lage O.M."/>
            <person name="Pohl T."/>
            <person name="Merkel B.J."/>
            <person name="Hornburger P."/>
            <person name="Mueller R.-W."/>
            <person name="Bruemmer F."/>
            <person name="Labrenz M."/>
            <person name="Spormann A.M."/>
            <person name="Op Den Camp H."/>
            <person name="Overmann J."/>
            <person name="Amann R."/>
            <person name="Jetten M.S.M."/>
            <person name="Mascher T."/>
            <person name="Medema M.H."/>
            <person name="Devos D.P."/>
            <person name="Kaster A.-K."/>
            <person name="Ovreas L."/>
            <person name="Rohde M."/>
            <person name="Galperin M.Y."/>
            <person name="Jogler C."/>
        </authorList>
    </citation>
    <scope>NUCLEOTIDE SEQUENCE [LARGE SCALE GENOMIC DNA]</scope>
    <source>
        <strain evidence="2 3">KOR42</strain>
    </source>
</reference>
<dbReference type="InterPro" id="IPR029024">
    <property type="entry name" value="TerB-like"/>
</dbReference>
<dbReference type="CDD" id="cd07178">
    <property type="entry name" value="terB_like_YebE"/>
    <property type="match status" value="1"/>
</dbReference>